<protein>
    <submittedName>
        <fullName evidence="1">Uncharacterized protein</fullName>
    </submittedName>
</protein>
<proteinExistence type="predicted"/>
<comment type="caution">
    <text evidence="1">The sequence shown here is derived from an EMBL/GenBank/DDBJ whole genome shotgun (WGS) entry which is preliminary data.</text>
</comment>
<reference evidence="1" key="1">
    <citation type="submission" date="2019-08" db="EMBL/GenBank/DDBJ databases">
        <authorList>
            <person name="Kucharzyk K."/>
            <person name="Murdoch R.W."/>
            <person name="Higgins S."/>
            <person name="Loffler F."/>
        </authorList>
    </citation>
    <scope>NUCLEOTIDE SEQUENCE</scope>
</reference>
<organism evidence="1">
    <name type="scientific">bioreactor metagenome</name>
    <dbReference type="NCBI Taxonomy" id="1076179"/>
    <lineage>
        <taxon>unclassified sequences</taxon>
        <taxon>metagenomes</taxon>
        <taxon>ecological metagenomes</taxon>
    </lineage>
</organism>
<gene>
    <name evidence="1" type="ORF">SDC9_156293</name>
</gene>
<name>A0A645F3U0_9ZZZZ</name>
<accession>A0A645F3U0</accession>
<sequence>MKNYRDSDYSVNRYSQGIVYRFADKTVEIILEDYLRENPGKTEADFLELKALSDEIYLEQDRAENAQTKKNLSIHGMEETEACATRSLDEEYCENEERQRVMKAVIKLFDEGKMTEKQKQRFIQHFFH</sequence>
<evidence type="ECO:0000313" key="1">
    <source>
        <dbReference type="EMBL" id="MPN09005.1"/>
    </source>
</evidence>
<dbReference type="AlphaFoldDB" id="A0A645F3U0"/>
<dbReference type="EMBL" id="VSSQ01055099">
    <property type="protein sequence ID" value="MPN09005.1"/>
    <property type="molecule type" value="Genomic_DNA"/>
</dbReference>